<proteinExistence type="predicted"/>
<name>A0A1E1LSS9_9HELO</name>
<comment type="caution">
    <text evidence="3">The sequence shown here is derived from an EMBL/GenBank/DDBJ whole genome shotgun (WGS) entry which is preliminary data.</text>
</comment>
<feature type="transmembrane region" description="Helical" evidence="2">
    <location>
        <begin position="199"/>
        <end position="224"/>
    </location>
</feature>
<gene>
    <name evidence="3" type="ORF">RCO7_10374</name>
</gene>
<feature type="compositionally biased region" description="Basic and acidic residues" evidence="1">
    <location>
        <begin position="1"/>
        <end position="10"/>
    </location>
</feature>
<evidence type="ECO:0000256" key="1">
    <source>
        <dbReference type="SAM" id="MobiDB-lite"/>
    </source>
</evidence>
<feature type="region of interest" description="Disordered" evidence="1">
    <location>
        <begin position="1"/>
        <end position="67"/>
    </location>
</feature>
<protein>
    <submittedName>
        <fullName evidence="3">Uncharacterized protein</fullName>
    </submittedName>
</protein>
<feature type="region of interest" description="Disordered" evidence="1">
    <location>
        <begin position="873"/>
        <end position="905"/>
    </location>
</feature>
<feature type="compositionally biased region" description="Low complexity" evidence="1">
    <location>
        <begin position="20"/>
        <end position="32"/>
    </location>
</feature>
<feature type="transmembrane region" description="Helical" evidence="2">
    <location>
        <begin position="244"/>
        <end position="270"/>
    </location>
</feature>
<keyword evidence="2" id="KW-1133">Transmembrane helix</keyword>
<evidence type="ECO:0000313" key="4">
    <source>
        <dbReference type="Proteomes" id="UP000178129"/>
    </source>
</evidence>
<feature type="transmembrane region" description="Helical" evidence="2">
    <location>
        <begin position="780"/>
        <end position="801"/>
    </location>
</feature>
<dbReference type="InParanoid" id="A0A1E1LSS9"/>
<feature type="compositionally biased region" description="Polar residues" evidence="1">
    <location>
        <begin position="93"/>
        <end position="108"/>
    </location>
</feature>
<dbReference type="EMBL" id="FJUW01000090">
    <property type="protein sequence ID" value="CZT13538.1"/>
    <property type="molecule type" value="Genomic_DNA"/>
</dbReference>
<keyword evidence="2" id="KW-0472">Membrane</keyword>
<organism evidence="3 4">
    <name type="scientific">Rhynchosporium graminicola</name>
    <dbReference type="NCBI Taxonomy" id="2792576"/>
    <lineage>
        <taxon>Eukaryota</taxon>
        <taxon>Fungi</taxon>
        <taxon>Dikarya</taxon>
        <taxon>Ascomycota</taxon>
        <taxon>Pezizomycotina</taxon>
        <taxon>Leotiomycetes</taxon>
        <taxon>Helotiales</taxon>
        <taxon>Ploettnerulaceae</taxon>
        <taxon>Rhynchosporium</taxon>
    </lineage>
</organism>
<reference evidence="4" key="1">
    <citation type="submission" date="2016-03" db="EMBL/GenBank/DDBJ databases">
        <authorList>
            <person name="Ploux O."/>
        </authorList>
    </citation>
    <scope>NUCLEOTIDE SEQUENCE [LARGE SCALE GENOMIC DNA]</scope>
    <source>
        <strain evidence="4">UK7</strain>
    </source>
</reference>
<feature type="transmembrane region" description="Helical" evidence="2">
    <location>
        <begin position="309"/>
        <end position="328"/>
    </location>
</feature>
<evidence type="ECO:0000256" key="2">
    <source>
        <dbReference type="SAM" id="Phobius"/>
    </source>
</evidence>
<dbReference type="Proteomes" id="UP000178129">
    <property type="component" value="Unassembled WGS sequence"/>
</dbReference>
<feature type="region of interest" description="Disordered" evidence="1">
    <location>
        <begin position="87"/>
        <end position="108"/>
    </location>
</feature>
<keyword evidence="4" id="KW-1185">Reference proteome</keyword>
<sequence length="905" mass="98700">MLKQPADRRSLLTPQTSELSDTPSIPSTPSPDLRGTFNSAETMSGDFTDPSPRYTSPPIPTIHEFEPLDTHVRGLGISDRRQSIQRVAVGSRKSMSPSGPNTPSTNARNFPNVQYSISPMTSAPGSANPLISPAWPVRDGYNGESDDTRGRNMFVDDVDEYGHMGQSRGPGSLNDDTTRLFAPVGCAARGELHSKRRSWISVSILSLSVYSTVLSGIYLGLAIVQPRYGRAIHSGGQMTPETASILFAGLAKTIELSFVTVFVTFLGQVLSRRSLVKSSRGVTIAEMTMRTWVVQPGFMITHWQALKHVGFTILGCITLTAAFMAMFYTTASDALVSPHLKFGKWEDKEMFGLVKASYGNAPYVSMNCKTPSAKVDPIYAGETCLSVQYAGQAYHNSIGFLDTWATINDGGTGVSPNITGRPPAPAIIHDNTTVVGSWVATEYSDMKASYATYGRFVNNVTLSMPHAGIVDAARASINGILQPEELAGVGEYVIEASVVSPSLNVLCVNLNRTELSPLVFTKYPLAKPKNATEGQAYAEYPKDVHPVSGEELLNSTVVDDIFRWGATHGRQPPVFPMYPIDFNSVTNTSVPGSDSIYMLMKGSELLTSDYTICQMRSYLSPDCSTFYNVSGISGGRLYSRCESGSRMAYSRHVAVPPGGWSNFSKDWRDIGSLWMSALSLNTGISNANSSTSRLLAQMIPSVPSWAEKSKITLNPLTPSISETLAVMAGSTLLLSSTDASFWHFWNYTAPVLKPGTFERFNASITSQQYTSGVTQRWQGIFYIVLGLVFVINVFCLGYFIVRNGFVNDFTELQNLFALAVNSPPSSRLHGSCGGGPQGDQLNVDFHTLVDEQNGHFYMKEGMDVRGGREKAYEMRRRNDGSEASSRHLKSMTSYSKLSSPRGSWL</sequence>
<dbReference type="AlphaFoldDB" id="A0A1E1LSS9"/>
<evidence type="ECO:0000313" key="3">
    <source>
        <dbReference type="EMBL" id="CZT13538.1"/>
    </source>
</evidence>
<feature type="compositionally biased region" description="Polar residues" evidence="1">
    <location>
        <begin position="890"/>
        <end position="905"/>
    </location>
</feature>
<accession>A0A1E1LSS9</accession>
<dbReference type="STRING" id="914237.A0A1E1LSS9"/>
<keyword evidence="2" id="KW-0812">Transmembrane</keyword>